<dbReference type="Gene3D" id="2.60.40.10">
    <property type="entry name" value="Immunoglobulins"/>
    <property type="match status" value="1"/>
</dbReference>
<keyword evidence="3" id="KW-1185">Reference proteome</keyword>
<gene>
    <name evidence="2" type="ORF">ODALV1_LOCUS19480</name>
</gene>
<accession>A0ABP1R7L8</accession>
<reference evidence="2 3" key="1">
    <citation type="submission" date="2024-08" db="EMBL/GenBank/DDBJ databases">
        <authorList>
            <person name="Cucini C."/>
            <person name="Frati F."/>
        </authorList>
    </citation>
    <scope>NUCLEOTIDE SEQUENCE [LARGE SCALE GENOMIC DNA]</scope>
</reference>
<dbReference type="Pfam" id="PF00630">
    <property type="entry name" value="Filamin"/>
    <property type="match status" value="1"/>
</dbReference>
<feature type="repeat" description="Filamin" evidence="1">
    <location>
        <begin position="23"/>
        <end position="116"/>
    </location>
</feature>
<dbReference type="Proteomes" id="UP001642540">
    <property type="component" value="Unassembled WGS sequence"/>
</dbReference>
<evidence type="ECO:0000256" key="1">
    <source>
        <dbReference type="PROSITE-ProRule" id="PRU00087"/>
    </source>
</evidence>
<protein>
    <submittedName>
        <fullName evidence="2">Uncharacterized protein</fullName>
    </submittedName>
</protein>
<dbReference type="InterPro" id="IPR001298">
    <property type="entry name" value="Filamin/ABP280_rpt"/>
</dbReference>
<evidence type="ECO:0000313" key="2">
    <source>
        <dbReference type="EMBL" id="CAL8121652.1"/>
    </source>
</evidence>
<dbReference type="PROSITE" id="PS50194">
    <property type="entry name" value="FILAMIN_REPEAT"/>
    <property type="match status" value="1"/>
</dbReference>
<name>A0ABP1R7L8_9HEXA</name>
<organism evidence="2 3">
    <name type="scientific">Orchesella dallaii</name>
    <dbReference type="NCBI Taxonomy" id="48710"/>
    <lineage>
        <taxon>Eukaryota</taxon>
        <taxon>Metazoa</taxon>
        <taxon>Ecdysozoa</taxon>
        <taxon>Arthropoda</taxon>
        <taxon>Hexapoda</taxon>
        <taxon>Collembola</taxon>
        <taxon>Entomobryomorpha</taxon>
        <taxon>Entomobryoidea</taxon>
        <taxon>Orchesellidae</taxon>
        <taxon>Orchesellinae</taxon>
        <taxon>Orchesella</taxon>
    </lineage>
</organism>
<proteinExistence type="predicted"/>
<dbReference type="SMART" id="SM00557">
    <property type="entry name" value="IG_FLMN"/>
    <property type="match status" value="1"/>
</dbReference>
<sequence length="147" mass="16539">MQELSNANEILFPSAFFQVRREWDAKDIKKIIASGKGLKTCTIGEISSVQIESRNLDAEHGRLSVVADGEMDVPLHITESKSGYNIHYLAKAEGVFFLRVKVDGRHIRGSPFMITANKKREIPESAKTFFKRGFLMGGKEKKNDLQP</sequence>
<dbReference type="InterPro" id="IPR017868">
    <property type="entry name" value="Filamin/ABP280_repeat-like"/>
</dbReference>
<dbReference type="SUPFAM" id="SSF81296">
    <property type="entry name" value="E set domains"/>
    <property type="match status" value="1"/>
</dbReference>
<dbReference type="EMBL" id="CAXLJM020000066">
    <property type="protein sequence ID" value="CAL8121652.1"/>
    <property type="molecule type" value="Genomic_DNA"/>
</dbReference>
<comment type="caution">
    <text evidence="2">The sequence shown here is derived from an EMBL/GenBank/DDBJ whole genome shotgun (WGS) entry which is preliminary data.</text>
</comment>
<evidence type="ECO:0000313" key="3">
    <source>
        <dbReference type="Proteomes" id="UP001642540"/>
    </source>
</evidence>
<dbReference type="InterPro" id="IPR013783">
    <property type="entry name" value="Ig-like_fold"/>
</dbReference>
<dbReference type="InterPro" id="IPR014756">
    <property type="entry name" value="Ig_E-set"/>
</dbReference>